<dbReference type="AlphaFoldDB" id="S3ICW2"/>
<comment type="caution">
    <text evidence="1">The sequence shown here is derived from an EMBL/GenBank/DDBJ whole genome shotgun (WGS) entry which is preliminary data.</text>
</comment>
<keyword evidence="2" id="KW-1185">Reference proteome</keyword>
<dbReference type="HOGENOM" id="CLU_163367_0_0_5"/>
<dbReference type="Proteomes" id="UP000014411">
    <property type="component" value="Unassembled WGS sequence"/>
</dbReference>
<dbReference type="EMBL" id="AEYE02000018">
    <property type="protein sequence ID" value="EPE97008.1"/>
    <property type="molecule type" value="Genomic_DNA"/>
</dbReference>
<organism evidence="1 2">
    <name type="scientific">Rhizobium grahamii CCGE 502</name>
    <dbReference type="NCBI Taxonomy" id="990285"/>
    <lineage>
        <taxon>Bacteria</taxon>
        <taxon>Pseudomonadati</taxon>
        <taxon>Pseudomonadota</taxon>
        <taxon>Alphaproteobacteria</taxon>
        <taxon>Hyphomicrobiales</taxon>
        <taxon>Rhizobiaceae</taxon>
        <taxon>Rhizobium/Agrobacterium group</taxon>
        <taxon>Rhizobium</taxon>
    </lineage>
</organism>
<dbReference type="eggNOG" id="ENOG50301CX">
    <property type="taxonomic scope" value="Bacteria"/>
</dbReference>
<gene>
    <name evidence="1" type="ORF">RGCCGE502_17260</name>
</gene>
<protein>
    <submittedName>
        <fullName evidence="1">Nodulation protein</fullName>
    </submittedName>
</protein>
<name>S3ICW2_9HYPH</name>
<sequence>MSSDHGKIGGSYSAAQSGLRRLMLRLPEHRRRLQSLPGSTSWPFLHELLEAYDEACVALEAFRRKDETSAIIDEYVTVVAELEADIVRELDRIIVWPRD</sequence>
<accession>S3ICW2</accession>
<proteinExistence type="predicted"/>
<dbReference type="RefSeq" id="WP_016555441.1">
    <property type="nucleotide sequence ID" value="NZ_AEYE02000018.1"/>
</dbReference>
<evidence type="ECO:0000313" key="2">
    <source>
        <dbReference type="Proteomes" id="UP000014411"/>
    </source>
</evidence>
<evidence type="ECO:0000313" key="1">
    <source>
        <dbReference type="EMBL" id="EPE97008.1"/>
    </source>
</evidence>
<reference evidence="1 2" key="1">
    <citation type="journal article" date="2012" name="J. Bacteriol.">
        <title>Genome sequence of Rhizobium grahamii CCGE502, a broad-host-range symbiont with low nodulation competitiveness in Phaseolus vulgaris.</title>
        <authorList>
            <person name="Althabegoiti M.J."/>
            <person name="Lozano L."/>
            <person name="Torres-Tejerizo G."/>
            <person name="Ormeno-Orrillo E."/>
            <person name="Rogel M.A."/>
            <person name="Gonzalez V."/>
            <person name="Martinez-Romero E."/>
        </authorList>
    </citation>
    <scope>NUCLEOTIDE SEQUENCE [LARGE SCALE GENOMIC DNA]</scope>
    <source>
        <strain evidence="1 2">CCGE 502</strain>
    </source>
</reference>